<evidence type="ECO:0000256" key="6">
    <source>
        <dbReference type="ARBA" id="ARBA00022525"/>
    </source>
</evidence>
<feature type="chain" id="PRO_5041395127" description="Carboxypeptidase Q" evidence="21">
    <location>
        <begin position="22"/>
        <end position="489"/>
    </location>
</feature>
<comment type="subcellular location">
    <subcellularLocation>
        <location evidence="1">Endoplasmic reticulum</location>
    </subcellularLocation>
    <subcellularLocation>
        <location evidence="3">Golgi apparatus</location>
    </subcellularLocation>
    <subcellularLocation>
        <location evidence="2">Lysosome</location>
    </subcellularLocation>
    <subcellularLocation>
        <location evidence="4">Secreted</location>
    </subcellularLocation>
</comment>
<organism evidence="24">
    <name type="scientific">Marivirga arenosa</name>
    <dbReference type="NCBI Taxonomy" id="3059076"/>
    <lineage>
        <taxon>Bacteria</taxon>
        <taxon>Pseudomonadati</taxon>
        <taxon>Bacteroidota</taxon>
        <taxon>Cytophagia</taxon>
        <taxon>Cytophagales</taxon>
        <taxon>Marivirgaceae</taxon>
        <taxon>Marivirga</taxon>
    </lineage>
</organism>
<evidence type="ECO:0000313" key="24">
    <source>
        <dbReference type="EMBL" id="WKK80975.2"/>
    </source>
</evidence>
<evidence type="ECO:0000256" key="10">
    <source>
        <dbReference type="ARBA" id="ARBA00022729"/>
    </source>
</evidence>
<dbReference type="InterPro" id="IPR003137">
    <property type="entry name" value="PA_domain"/>
</dbReference>
<evidence type="ECO:0000256" key="9">
    <source>
        <dbReference type="ARBA" id="ARBA00022723"/>
    </source>
</evidence>
<dbReference type="InterPro" id="IPR046450">
    <property type="entry name" value="PA_dom_sf"/>
</dbReference>
<evidence type="ECO:0000256" key="15">
    <source>
        <dbReference type="ARBA" id="ARBA00023049"/>
    </source>
</evidence>
<feature type="domain" description="PA" evidence="22">
    <location>
        <begin position="134"/>
        <end position="225"/>
    </location>
</feature>
<evidence type="ECO:0000256" key="21">
    <source>
        <dbReference type="SAM" id="SignalP"/>
    </source>
</evidence>
<keyword evidence="10 21" id="KW-0732">Signal</keyword>
<dbReference type="GO" id="GO:0005576">
    <property type="term" value="C:extracellular region"/>
    <property type="evidence" value="ECO:0007669"/>
    <property type="project" value="UniProtKB-SubCell"/>
</dbReference>
<dbReference type="Gene3D" id="3.50.30.30">
    <property type="match status" value="1"/>
</dbReference>
<dbReference type="GO" id="GO:0005764">
    <property type="term" value="C:lysosome"/>
    <property type="evidence" value="ECO:0007669"/>
    <property type="project" value="UniProtKB-SubCell"/>
</dbReference>
<dbReference type="Pfam" id="PF02225">
    <property type="entry name" value="PA"/>
    <property type="match status" value="1"/>
</dbReference>
<keyword evidence="11" id="KW-0378">Hydrolase</keyword>
<keyword evidence="15" id="KW-0482">Metalloprotease</keyword>
<dbReference type="RefSeq" id="WP_322345603.1">
    <property type="nucleotide sequence ID" value="NZ_CP129968.2"/>
</dbReference>
<feature type="signal peptide" evidence="21">
    <location>
        <begin position="1"/>
        <end position="21"/>
    </location>
</feature>
<keyword evidence="12" id="KW-0256">Endoplasmic reticulum</keyword>
<dbReference type="PROSITE" id="PS51257">
    <property type="entry name" value="PROKAR_LIPOPROTEIN"/>
    <property type="match status" value="1"/>
</dbReference>
<evidence type="ECO:0000259" key="22">
    <source>
        <dbReference type="Pfam" id="PF02225"/>
    </source>
</evidence>
<keyword evidence="18" id="KW-0458">Lysosome</keyword>
<evidence type="ECO:0000256" key="4">
    <source>
        <dbReference type="ARBA" id="ARBA00004613"/>
    </source>
</evidence>
<reference evidence="24" key="1">
    <citation type="submission" date="2023-08" db="EMBL/GenBank/DDBJ databases">
        <title>Comparative genomics and taxonomic characterization of three novel marine species of genus Marivirga.</title>
        <authorList>
            <person name="Muhammad N."/>
            <person name="Kim S.-G."/>
        </authorList>
    </citation>
    <scope>NUCLEOTIDE SEQUENCE</scope>
    <source>
        <strain evidence="24">BKB1-2</strain>
    </source>
</reference>
<evidence type="ECO:0000256" key="1">
    <source>
        <dbReference type="ARBA" id="ARBA00004240"/>
    </source>
</evidence>
<dbReference type="Gene3D" id="3.40.630.10">
    <property type="entry name" value="Zn peptidases"/>
    <property type="match status" value="1"/>
</dbReference>
<keyword evidence="7" id="KW-0121">Carboxypeptidase</keyword>
<evidence type="ECO:0000256" key="8">
    <source>
        <dbReference type="ARBA" id="ARBA00022670"/>
    </source>
</evidence>
<proteinExistence type="predicted"/>
<dbReference type="SUPFAM" id="SSF53187">
    <property type="entry name" value="Zn-dependent exopeptidases"/>
    <property type="match status" value="1"/>
</dbReference>
<dbReference type="SUPFAM" id="SSF52025">
    <property type="entry name" value="PA domain"/>
    <property type="match status" value="1"/>
</dbReference>
<evidence type="ECO:0000256" key="18">
    <source>
        <dbReference type="ARBA" id="ARBA00023228"/>
    </source>
</evidence>
<dbReference type="KEGG" id="marp:QYS47_00765"/>
<keyword evidence="8" id="KW-0645">Protease</keyword>
<dbReference type="GO" id="GO:0070573">
    <property type="term" value="F:metallodipeptidase activity"/>
    <property type="evidence" value="ECO:0007669"/>
    <property type="project" value="InterPro"/>
</dbReference>
<evidence type="ECO:0000256" key="16">
    <source>
        <dbReference type="ARBA" id="ARBA00023145"/>
    </source>
</evidence>
<evidence type="ECO:0000256" key="7">
    <source>
        <dbReference type="ARBA" id="ARBA00022645"/>
    </source>
</evidence>
<feature type="domain" description="Peptidase M28" evidence="23">
    <location>
        <begin position="252"/>
        <end position="444"/>
    </location>
</feature>
<evidence type="ECO:0000256" key="5">
    <source>
        <dbReference type="ARBA" id="ARBA00014116"/>
    </source>
</evidence>
<dbReference type="PANTHER" id="PTHR12053:SF3">
    <property type="entry name" value="CARBOXYPEPTIDASE Q"/>
    <property type="match status" value="1"/>
</dbReference>
<keyword evidence="17" id="KW-0325">Glycoprotein</keyword>
<evidence type="ECO:0000256" key="13">
    <source>
        <dbReference type="ARBA" id="ARBA00022833"/>
    </source>
</evidence>
<sequence length="489" mass="54367">MKNLKITANLLLINLVLIAFTSCQKNQKEEENVLASINNEVKQNSKAYSNLQTITSEIGHRLTGSENGKEAEQYTYDLLKSYGYDQVEFHEFEVEAWARDTVHLEINDEEIEEVVSLGHSPVSADSEFELIDVNNGLRADFDSLKDEVKGKIALVYIGILDGSPEGLKNIHRSEKTALAIEYGAEGIIIINQVPGGVLLTGTASVTGSLIDIPAVCISYEKGMELKKQLAEGEELVAHIQMSNKSEVIKSRNVIATLPAKDKSDEDIIIGGHLDSWDLSTGAIDNGIGIAAILDIARTYKALNLEPKRNIKFVMFMGEEQGLLGSKQMVKMLNENDGLENVAYMMNIDMSGNPKGYNASGRDQMVSIYDKIGKDIKAVDSTYENENTSKAGLHSDHQSFMMEGVPVVGLVGNLERKVYSYYHSNGDDFSLVNKEHLENTVRFSAMFLWELANLDEIPAKKLNFEQTKQFLIDQGLKEELELGNEWKWGE</sequence>
<keyword evidence="9" id="KW-0479">Metal-binding</keyword>
<name>A0AA49GD16_9BACT</name>
<evidence type="ECO:0000256" key="17">
    <source>
        <dbReference type="ARBA" id="ARBA00023180"/>
    </source>
</evidence>
<keyword evidence="14" id="KW-0333">Golgi apparatus</keyword>
<comment type="subunit">
    <text evidence="19">Homodimer. The monomeric form is inactive while the homodimer is active.</text>
</comment>
<keyword evidence="13" id="KW-0862">Zinc</keyword>
<dbReference type="EMBL" id="CP129968">
    <property type="protein sequence ID" value="WKK80975.2"/>
    <property type="molecule type" value="Genomic_DNA"/>
</dbReference>
<protein>
    <recommendedName>
        <fullName evidence="5">Carboxypeptidase Q</fullName>
    </recommendedName>
    <alternativeName>
        <fullName evidence="20">Plasma glutamate carboxypeptidase</fullName>
    </alternativeName>
</protein>
<dbReference type="AlphaFoldDB" id="A0AA49GD16"/>
<dbReference type="Pfam" id="PF04389">
    <property type="entry name" value="Peptidase_M28"/>
    <property type="match status" value="1"/>
</dbReference>
<dbReference type="PANTHER" id="PTHR12053">
    <property type="entry name" value="PROTEASE FAMILY M28 PLASMA GLUTAMATE CARBOXYPEPTIDASE-RELATED"/>
    <property type="match status" value="1"/>
</dbReference>
<evidence type="ECO:0000256" key="11">
    <source>
        <dbReference type="ARBA" id="ARBA00022801"/>
    </source>
</evidence>
<evidence type="ECO:0000256" key="3">
    <source>
        <dbReference type="ARBA" id="ARBA00004555"/>
    </source>
</evidence>
<keyword evidence="6" id="KW-0964">Secreted</keyword>
<dbReference type="InterPro" id="IPR039866">
    <property type="entry name" value="CPQ"/>
</dbReference>
<dbReference type="InterPro" id="IPR007484">
    <property type="entry name" value="Peptidase_M28"/>
</dbReference>
<dbReference type="GO" id="GO:0006508">
    <property type="term" value="P:proteolysis"/>
    <property type="evidence" value="ECO:0007669"/>
    <property type="project" value="UniProtKB-KW"/>
</dbReference>
<keyword evidence="16" id="KW-0865">Zymogen</keyword>
<dbReference type="Proteomes" id="UP001232019">
    <property type="component" value="Chromosome"/>
</dbReference>
<evidence type="ECO:0000256" key="12">
    <source>
        <dbReference type="ARBA" id="ARBA00022824"/>
    </source>
</evidence>
<accession>A0AA49GD16</accession>
<evidence type="ECO:0000256" key="14">
    <source>
        <dbReference type="ARBA" id="ARBA00023034"/>
    </source>
</evidence>
<evidence type="ECO:0000256" key="2">
    <source>
        <dbReference type="ARBA" id="ARBA00004371"/>
    </source>
</evidence>
<evidence type="ECO:0000259" key="23">
    <source>
        <dbReference type="Pfam" id="PF04389"/>
    </source>
</evidence>
<evidence type="ECO:0000256" key="20">
    <source>
        <dbReference type="ARBA" id="ARBA00033328"/>
    </source>
</evidence>
<dbReference type="GO" id="GO:0004180">
    <property type="term" value="F:carboxypeptidase activity"/>
    <property type="evidence" value="ECO:0007669"/>
    <property type="project" value="UniProtKB-KW"/>
</dbReference>
<dbReference type="GO" id="GO:0046872">
    <property type="term" value="F:metal ion binding"/>
    <property type="evidence" value="ECO:0007669"/>
    <property type="project" value="UniProtKB-KW"/>
</dbReference>
<gene>
    <name evidence="24" type="ORF">QYS47_00765</name>
</gene>
<evidence type="ECO:0000256" key="19">
    <source>
        <dbReference type="ARBA" id="ARBA00025833"/>
    </source>
</evidence>